<keyword evidence="6" id="KW-0539">Nucleus</keyword>
<feature type="region of interest" description="Disordered" evidence="7">
    <location>
        <begin position="624"/>
        <end position="706"/>
    </location>
</feature>
<keyword evidence="5" id="KW-0677">Repeat</keyword>
<name>A0A6F9DLR8_9ASCI</name>
<feature type="compositionally biased region" description="Basic and acidic residues" evidence="7">
    <location>
        <begin position="515"/>
        <end position="527"/>
    </location>
</feature>
<evidence type="ECO:0000256" key="3">
    <source>
        <dbReference type="ARBA" id="ARBA00015517"/>
    </source>
</evidence>
<reference evidence="11" key="1">
    <citation type="submission" date="2020-04" db="EMBL/GenBank/DDBJ databases">
        <authorList>
            <person name="Neveu A P."/>
        </authorList>
    </citation>
    <scope>NUCLEOTIDE SEQUENCE</scope>
    <source>
        <tissue evidence="11">Whole embryo</tissue>
    </source>
</reference>
<keyword evidence="4" id="KW-0853">WD repeat</keyword>
<evidence type="ECO:0000256" key="1">
    <source>
        <dbReference type="ARBA" id="ARBA00004604"/>
    </source>
</evidence>
<gene>
    <name evidence="11" type="primary">Nol10</name>
</gene>
<evidence type="ECO:0000256" key="5">
    <source>
        <dbReference type="ARBA" id="ARBA00022737"/>
    </source>
</evidence>
<dbReference type="InterPro" id="IPR036322">
    <property type="entry name" value="WD40_repeat_dom_sf"/>
</dbReference>
<feature type="domain" description="NUC153" evidence="8">
    <location>
        <begin position="483"/>
        <end position="510"/>
    </location>
</feature>
<dbReference type="GO" id="GO:0032040">
    <property type="term" value="C:small-subunit processome"/>
    <property type="evidence" value="ECO:0007669"/>
    <property type="project" value="TreeGrafter"/>
</dbReference>
<feature type="region of interest" description="Disordered" evidence="7">
    <location>
        <begin position="515"/>
        <end position="588"/>
    </location>
</feature>
<evidence type="ECO:0000259" key="9">
    <source>
        <dbReference type="Pfam" id="PF23097"/>
    </source>
</evidence>
<feature type="domain" description="Nucleolar protein 10-like N-terminal" evidence="10">
    <location>
        <begin position="1"/>
        <end position="363"/>
    </location>
</feature>
<dbReference type="InterPro" id="IPR015943">
    <property type="entry name" value="WD40/YVTN_repeat-like_dom_sf"/>
</dbReference>
<comment type="similarity">
    <text evidence="2">Belongs to the WD repeat NOL10/ENP2 family.</text>
</comment>
<dbReference type="InterPro" id="IPR056551">
    <property type="entry name" value="Beta-prop_NOL10_N"/>
</dbReference>
<evidence type="ECO:0000259" key="8">
    <source>
        <dbReference type="Pfam" id="PF08159"/>
    </source>
</evidence>
<dbReference type="PANTHER" id="PTHR14927">
    <property type="entry name" value="NUCLEOLAR PROTEIN 10"/>
    <property type="match status" value="1"/>
</dbReference>
<dbReference type="EMBL" id="LR788530">
    <property type="protein sequence ID" value="CAB3264392.1"/>
    <property type="molecule type" value="mRNA"/>
</dbReference>
<proteinExistence type="evidence at transcript level"/>
<dbReference type="SMART" id="SM00320">
    <property type="entry name" value="WD40"/>
    <property type="match status" value="4"/>
</dbReference>
<dbReference type="Pfam" id="PF08159">
    <property type="entry name" value="NUC153"/>
    <property type="match status" value="1"/>
</dbReference>
<evidence type="ECO:0000256" key="4">
    <source>
        <dbReference type="ARBA" id="ARBA00022574"/>
    </source>
</evidence>
<accession>A0A6F9DLR8</accession>
<feature type="compositionally biased region" description="Basic residues" evidence="7">
    <location>
        <begin position="685"/>
        <end position="697"/>
    </location>
</feature>
<feature type="compositionally biased region" description="Low complexity" evidence="7">
    <location>
        <begin position="536"/>
        <end position="546"/>
    </location>
</feature>
<dbReference type="Gene3D" id="2.130.10.10">
    <property type="entry name" value="YVTN repeat-like/Quinoprotein amine dehydrogenase"/>
    <property type="match status" value="2"/>
</dbReference>
<dbReference type="PANTHER" id="PTHR14927:SF0">
    <property type="entry name" value="NUCLEOLAR PROTEIN 10"/>
    <property type="match status" value="1"/>
</dbReference>
<evidence type="ECO:0000256" key="2">
    <source>
        <dbReference type="ARBA" id="ARBA00005264"/>
    </source>
</evidence>
<evidence type="ECO:0000256" key="6">
    <source>
        <dbReference type="ARBA" id="ARBA00023242"/>
    </source>
</evidence>
<feature type="compositionally biased region" description="Basic and acidic residues" evidence="7">
    <location>
        <begin position="661"/>
        <end position="684"/>
    </location>
</feature>
<organism evidence="11">
    <name type="scientific">Phallusia mammillata</name>
    <dbReference type="NCBI Taxonomy" id="59560"/>
    <lineage>
        <taxon>Eukaryota</taxon>
        <taxon>Metazoa</taxon>
        <taxon>Chordata</taxon>
        <taxon>Tunicata</taxon>
        <taxon>Ascidiacea</taxon>
        <taxon>Phlebobranchia</taxon>
        <taxon>Ascidiidae</taxon>
        <taxon>Phallusia</taxon>
    </lineage>
</organism>
<dbReference type="GO" id="GO:0030686">
    <property type="term" value="C:90S preribosome"/>
    <property type="evidence" value="ECO:0007669"/>
    <property type="project" value="TreeGrafter"/>
</dbReference>
<dbReference type="SUPFAM" id="SSF50978">
    <property type="entry name" value="WD40 repeat-like"/>
    <property type="match status" value="1"/>
</dbReference>
<dbReference type="Pfam" id="PF23098">
    <property type="entry name" value="Beta-prop_NOL10_N"/>
    <property type="match status" value="1"/>
</dbReference>
<evidence type="ECO:0000259" key="10">
    <source>
        <dbReference type="Pfam" id="PF23098"/>
    </source>
</evidence>
<feature type="domain" description="Nucleolar protein 10-like second" evidence="9">
    <location>
        <begin position="368"/>
        <end position="416"/>
    </location>
</feature>
<feature type="compositionally biased region" description="Basic and acidic residues" evidence="7">
    <location>
        <begin position="632"/>
        <end position="641"/>
    </location>
</feature>
<dbReference type="InterPro" id="IPR040382">
    <property type="entry name" value="NOL10/Enp2"/>
</dbReference>
<dbReference type="InterPro" id="IPR001680">
    <property type="entry name" value="WD40_rpt"/>
</dbReference>
<dbReference type="Pfam" id="PF23097">
    <property type="entry name" value="NOL10_2nd"/>
    <property type="match status" value="1"/>
</dbReference>
<comment type="subcellular location">
    <subcellularLocation>
        <location evidence="1">Nucleus</location>
        <location evidence="1">Nucleolus</location>
    </subcellularLocation>
</comment>
<sequence>MQVSNANNIKIYNLSCGKSLPEFISDQKRRALLKKDEGLRRRIELIQDFDMPTVSSNVKMSPDGQYIFTAGTYKPRVKCYDVNHLSMKFERCFDAEVVALDVLSQDYSKLVFLLNDRTVEFHTQQGKHYNVRIPKFGRAMAYHPSNCDLMLVGSGSEIYRLNLDQGRFLKSYETQSPELHCCVINPDHHLVVVGGSDGHVECWDPRSRCRAGIMQTAAHVQDFVDDNSSAMVTALKFNGALNLAVGTSSGQVLLYDMRNNRPFVIKDHRYDLPIHSIAFNNENNFVISSDARCVKLWQERTGEAVTAVEMEKDINEMCLIDNSGLFFLANESPKLHTYFIPMLGPAPRWCSFLDSLTEEMEENPVHEIYDDYKFLTQKDVESLGLSNLIGTSLLRAYMHGYFVDMRLYHKAAMIANPFAFKEYRNQKIAEKIEEGRMKRVQIKKLPKVNKQLAERLLSRAEDQDLTSGKKKKMKREAASLLDDPRFKSMFEDSSFQVDQESEEFRLLNPVVSKQFEKQRSNERKESSLVEATSDNENGSHSGVSSSENEEEERKWVKESKKAHRNVHNKTAAARERRRAEDAETTIAPRMFEIKGDEAIDGQRFSTLDDLEKFGSEEIQLARKRKASATLGERIDEAERHMSVKTHKGPGFQMGAKQATFRVEKVDAKQKQRTEEEKRHRDERRSVRRPANKLKRVKGGRDSFFKR</sequence>
<dbReference type="GO" id="GO:0000462">
    <property type="term" value="P:maturation of SSU-rRNA from tricistronic rRNA transcript (SSU-rRNA, 5.8S rRNA, LSU-rRNA)"/>
    <property type="evidence" value="ECO:0007669"/>
    <property type="project" value="TreeGrafter"/>
</dbReference>
<feature type="compositionally biased region" description="Basic and acidic residues" evidence="7">
    <location>
        <begin position="572"/>
        <end position="581"/>
    </location>
</feature>
<evidence type="ECO:0000313" key="11">
    <source>
        <dbReference type="EMBL" id="CAB3264392.1"/>
    </source>
</evidence>
<dbReference type="AlphaFoldDB" id="A0A6F9DLR8"/>
<dbReference type="InterPro" id="IPR056550">
    <property type="entry name" value="NOL10_2nd"/>
</dbReference>
<dbReference type="InterPro" id="IPR012580">
    <property type="entry name" value="NUC153"/>
</dbReference>
<protein>
    <recommendedName>
        <fullName evidence="3">Nucleolar protein 10</fullName>
    </recommendedName>
</protein>
<evidence type="ECO:0000256" key="7">
    <source>
        <dbReference type="SAM" id="MobiDB-lite"/>
    </source>
</evidence>